<dbReference type="KEGG" id="tet:TTHERM_00249860"/>
<organism evidence="3 4">
    <name type="scientific">Tetrahymena thermophila (strain SB210)</name>
    <dbReference type="NCBI Taxonomy" id="312017"/>
    <lineage>
        <taxon>Eukaryota</taxon>
        <taxon>Sar</taxon>
        <taxon>Alveolata</taxon>
        <taxon>Ciliophora</taxon>
        <taxon>Intramacronucleata</taxon>
        <taxon>Oligohymenophorea</taxon>
        <taxon>Hymenostomatida</taxon>
        <taxon>Tetrahymenina</taxon>
        <taxon>Tetrahymenidae</taxon>
        <taxon>Tetrahymena</taxon>
    </lineage>
</organism>
<dbReference type="InParanoid" id="Q23QU8"/>
<keyword evidence="4" id="KW-1185">Reference proteome</keyword>
<dbReference type="InterPro" id="IPR014756">
    <property type="entry name" value="Ig_E-set"/>
</dbReference>
<reference evidence="4" key="1">
    <citation type="journal article" date="2006" name="PLoS Biol.">
        <title>Macronuclear genome sequence of the ciliate Tetrahymena thermophila, a model eukaryote.</title>
        <authorList>
            <person name="Eisen J.A."/>
            <person name="Coyne R.S."/>
            <person name="Wu M."/>
            <person name="Wu D."/>
            <person name="Thiagarajan M."/>
            <person name="Wortman J.R."/>
            <person name="Badger J.H."/>
            <person name="Ren Q."/>
            <person name="Amedeo P."/>
            <person name="Jones K.M."/>
            <person name="Tallon L.J."/>
            <person name="Delcher A.L."/>
            <person name="Salzberg S.L."/>
            <person name="Silva J.C."/>
            <person name="Haas B.J."/>
            <person name="Majoros W.H."/>
            <person name="Farzad M."/>
            <person name="Carlton J.M."/>
            <person name="Smith R.K. Jr."/>
            <person name="Garg J."/>
            <person name="Pearlman R.E."/>
            <person name="Karrer K.M."/>
            <person name="Sun L."/>
            <person name="Manning G."/>
            <person name="Elde N.C."/>
            <person name="Turkewitz A.P."/>
            <person name="Asai D.J."/>
            <person name="Wilkes D.E."/>
            <person name="Wang Y."/>
            <person name="Cai H."/>
            <person name="Collins K."/>
            <person name="Stewart B.A."/>
            <person name="Lee S.R."/>
            <person name="Wilamowska K."/>
            <person name="Weinberg Z."/>
            <person name="Ruzzo W.L."/>
            <person name="Wloga D."/>
            <person name="Gaertig J."/>
            <person name="Frankel J."/>
            <person name="Tsao C.-C."/>
            <person name="Gorovsky M.A."/>
            <person name="Keeling P.J."/>
            <person name="Waller R.F."/>
            <person name="Patron N.J."/>
            <person name="Cherry J.M."/>
            <person name="Stover N.A."/>
            <person name="Krieger C.J."/>
            <person name="del Toro C."/>
            <person name="Ryder H.F."/>
            <person name="Williamson S.C."/>
            <person name="Barbeau R.A."/>
            <person name="Hamilton E.P."/>
            <person name="Orias E."/>
        </authorList>
    </citation>
    <scope>NUCLEOTIDE SEQUENCE [LARGE SCALE GENOMIC DNA]</scope>
    <source>
        <strain evidence="4">SB210</strain>
    </source>
</reference>
<dbReference type="HOGENOM" id="CLU_047343_0_0_1"/>
<evidence type="ECO:0000313" key="4">
    <source>
        <dbReference type="Proteomes" id="UP000009168"/>
    </source>
</evidence>
<dbReference type="Proteomes" id="UP000009168">
    <property type="component" value="Unassembled WGS sequence"/>
</dbReference>
<dbReference type="GO" id="GO:0015031">
    <property type="term" value="P:protein transport"/>
    <property type="evidence" value="ECO:0007669"/>
    <property type="project" value="TreeGrafter"/>
</dbReference>
<dbReference type="GeneID" id="7843222"/>
<dbReference type="RefSeq" id="XP_001019035.1">
    <property type="nucleotide sequence ID" value="XM_001019035.3"/>
</dbReference>
<dbReference type="SUPFAM" id="SSF81296">
    <property type="entry name" value="E set domains"/>
    <property type="match status" value="1"/>
</dbReference>
<name>Q23QU8_TETTS</name>
<evidence type="ECO:0000313" key="3">
    <source>
        <dbReference type="EMBL" id="EAR98790.1"/>
    </source>
</evidence>
<dbReference type="InterPro" id="IPR050357">
    <property type="entry name" value="Arrestin_domain-protein"/>
</dbReference>
<dbReference type="Pfam" id="PF02752">
    <property type="entry name" value="Arrestin_C"/>
    <property type="match status" value="1"/>
</dbReference>
<evidence type="ECO:0000259" key="2">
    <source>
        <dbReference type="Pfam" id="PF02752"/>
    </source>
</evidence>
<dbReference type="PANTHER" id="PTHR11188:SF17">
    <property type="entry name" value="FI21816P1"/>
    <property type="match status" value="1"/>
</dbReference>
<dbReference type="InterPro" id="IPR014752">
    <property type="entry name" value="Arrestin-like_C"/>
</dbReference>
<evidence type="ECO:0000256" key="1">
    <source>
        <dbReference type="SAM" id="MobiDB-lite"/>
    </source>
</evidence>
<feature type="region of interest" description="Disordered" evidence="1">
    <location>
        <begin position="396"/>
        <end position="421"/>
    </location>
</feature>
<proteinExistence type="predicted"/>
<protein>
    <submittedName>
        <fullName evidence="3">Arrestin</fullName>
    </submittedName>
</protein>
<dbReference type="EMBL" id="GG662647">
    <property type="protein sequence ID" value="EAR98790.1"/>
    <property type="molecule type" value="Genomic_DNA"/>
</dbReference>
<feature type="domain" description="Arrestin C-terminal-like" evidence="2">
    <location>
        <begin position="189"/>
        <end position="311"/>
    </location>
</feature>
<sequence>MGQSQPKDNRRQVKGGIYIQLQKTAFVSNQVIQGMLNINLEEPFQGHILQVTLVGLEETHFTYTVGSGKHRRTVHARGYNSFLNFSLPIYDFAQGTNDTAFIIHPCQIQIPFQMNVADKLPSSMKYFYSQHTQCSLKYTLFASIIPTEANVKPIGGSQEIFIGQQIPSLELQNMTNSIQEPVICCCCRSGQIKYNIQTNGRSFAPNENIQIKLDVDFSQYGKKVNNLNVKLLGQLIMKASNTQRTKYINIFEKMVNVKVEKTHINENVQLQVPGNVTLSCQGSLIQVNYFLEFYPEISTCCCVSKSSPHEIKIYINPNSSQAYNFSDAPQQLQIMPPQNWNPTQLQPTQFTSQQTSYIQQQSLKFVSQEEQYLYQQNAQQQNPQLYPYQQSNMNGLANPMTSQIQQPNQSPYMKDQNQYYL</sequence>
<dbReference type="STRING" id="312017.Q23QU8"/>
<dbReference type="GO" id="GO:0005737">
    <property type="term" value="C:cytoplasm"/>
    <property type="evidence" value="ECO:0007669"/>
    <property type="project" value="TreeGrafter"/>
</dbReference>
<dbReference type="AlphaFoldDB" id="Q23QU8"/>
<dbReference type="Gene3D" id="2.60.40.640">
    <property type="match status" value="2"/>
</dbReference>
<dbReference type="InterPro" id="IPR011022">
    <property type="entry name" value="Arrestin_C-like"/>
</dbReference>
<accession>Q23QU8</accession>
<dbReference type="PANTHER" id="PTHR11188">
    <property type="entry name" value="ARRESTIN DOMAIN CONTAINING PROTEIN"/>
    <property type="match status" value="1"/>
</dbReference>
<gene>
    <name evidence="3" type="ORF">TTHERM_00249860</name>
</gene>